<dbReference type="PANTHER" id="PTHR10937:SF17">
    <property type="entry name" value="GLUCOSAMINE-FRUCTOSE-6-PHOSPHATE AMINOTRANSFERASE"/>
    <property type="match status" value="1"/>
</dbReference>
<dbReference type="RefSeq" id="WP_262394587.1">
    <property type="nucleotide sequence ID" value="NZ_JACRTD010000002.1"/>
</dbReference>
<dbReference type="Pfam" id="PF01380">
    <property type="entry name" value="SIS"/>
    <property type="match status" value="2"/>
</dbReference>
<sequence>MDTRELSMKKYIFETPDTVRRNLAESQQLTQPMVDLFLKREYRSIWLVACGSSCNAAHCARYYMQTLLGVPVKVVTPFTFNHYEHDATDKDFVVCISQSGCSTNTIESLRLCKRLGIQAIGLTGNLHSDFEKEADVVVDFGLYGEKLDFVTKGVVTQAAFLMLFALHAAAQKGSVSQETVKQQKEEMGRAVENYEYIINHFQEYFEKNKKALLSMEKVYLIGAGANYGTALEGAVKIGETVHILAVGYEVDEAIHGPQIQLTPNYNFVFIDPGDETSARIEQSYHAAKAITDRVFILTDNPNIQGDEVMRVPVRIEEMISPLYTLAFVQMMAYTVSETNSTWKQHPLMKEYKAILYGKSDNYQAYDCT</sequence>
<reference evidence="3" key="1">
    <citation type="submission" date="2020-08" db="EMBL/GenBank/DDBJ databases">
        <title>Genome public.</title>
        <authorList>
            <person name="Liu C."/>
            <person name="Sun Q."/>
        </authorList>
    </citation>
    <scope>NUCLEOTIDE SEQUENCE</scope>
    <source>
        <strain evidence="3">NSJ-64</strain>
    </source>
</reference>
<dbReference type="AlphaFoldDB" id="A0A926ER02"/>
<protein>
    <submittedName>
        <fullName evidence="3">SIS domain-containing protein</fullName>
    </submittedName>
</protein>
<dbReference type="GO" id="GO:0006047">
    <property type="term" value="P:UDP-N-acetylglucosamine metabolic process"/>
    <property type="evidence" value="ECO:0007669"/>
    <property type="project" value="TreeGrafter"/>
</dbReference>
<evidence type="ECO:0000313" key="3">
    <source>
        <dbReference type="EMBL" id="MBC8584769.1"/>
    </source>
</evidence>
<dbReference type="GO" id="GO:0097367">
    <property type="term" value="F:carbohydrate derivative binding"/>
    <property type="evidence" value="ECO:0007669"/>
    <property type="project" value="InterPro"/>
</dbReference>
<evidence type="ECO:0000313" key="4">
    <source>
        <dbReference type="Proteomes" id="UP000623678"/>
    </source>
</evidence>
<dbReference type="EMBL" id="JACRTD010000002">
    <property type="protein sequence ID" value="MBC8584769.1"/>
    <property type="molecule type" value="Genomic_DNA"/>
</dbReference>
<dbReference type="PROSITE" id="PS51464">
    <property type="entry name" value="SIS"/>
    <property type="match status" value="2"/>
</dbReference>
<feature type="domain" description="SIS" evidence="2">
    <location>
        <begin position="33"/>
        <end position="179"/>
    </location>
</feature>
<dbReference type="InterPro" id="IPR046348">
    <property type="entry name" value="SIS_dom_sf"/>
</dbReference>
<organism evidence="3 4">
    <name type="scientific">Youxingia wuxianensis</name>
    <dbReference type="NCBI Taxonomy" id="2763678"/>
    <lineage>
        <taxon>Bacteria</taxon>
        <taxon>Bacillati</taxon>
        <taxon>Bacillota</taxon>
        <taxon>Clostridia</taxon>
        <taxon>Eubacteriales</taxon>
        <taxon>Oscillospiraceae</taxon>
        <taxon>Youxingia</taxon>
    </lineage>
</organism>
<dbReference type="CDD" id="cd05009">
    <property type="entry name" value="SIS_GlmS_GlmD_2"/>
    <property type="match status" value="1"/>
</dbReference>
<proteinExistence type="predicted"/>
<dbReference type="InterPro" id="IPR035466">
    <property type="entry name" value="GlmS/AgaS_SIS"/>
</dbReference>
<dbReference type="InterPro" id="IPR001347">
    <property type="entry name" value="SIS_dom"/>
</dbReference>
<feature type="domain" description="SIS" evidence="2">
    <location>
        <begin position="208"/>
        <end position="346"/>
    </location>
</feature>
<dbReference type="GO" id="GO:0006002">
    <property type="term" value="P:fructose 6-phosphate metabolic process"/>
    <property type="evidence" value="ECO:0007669"/>
    <property type="project" value="TreeGrafter"/>
</dbReference>
<dbReference type="Gene3D" id="3.40.50.10490">
    <property type="entry name" value="Glucose-6-phosphate isomerase like protein, domain 1"/>
    <property type="match status" value="2"/>
</dbReference>
<dbReference type="InterPro" id="IPR035490">
    <property type="entry name" value="GlmS/FrlB_SIS"/>
</dbReference>
<dbReference type="CDD" id="cd05008">
    <property type="entry name" value="SIS_GlmS_GlmD_1"/>
    <property type="match status" value="1"/>
</dbReference>
<comment type="caution">
    <text evidence="3">The sequence shown here is derived from an EMBL/GenBank/DDBJ whole genome shotgun (WGS) entry which is preliminary data.</text>
</comment>
<keyword evidence="4" id="KW-1185">Reference proteome</keyword>
<dbReference type="PANTHER" id="PTHR10937">
    <property type="entry name" value="GLUCOSAMINE--FRUCTOSE-6-PHOSPHATE AMINOTRANSFERASE, ISOMERIZING"/>
    <property type="match status" value="1"/>
</dbReference>
<keyword evidence="1" id="KW-0677">Repeat</keyword>
<evidence type="ECO:0000256" key="1">
    <source>
        <dbReference type="ARBA" id="ARBA00022737"/>
    </source>
</evidence>
<dbReference type="GO" id="GO:0004360">
    <property type="term" value="F:glutamine-fructose-6-phosphate transaminase (isomerizing) activity"/>
    <property type="evidence" value="ECO:0007669"/>
    <property type="project" value="TreeGrafter"/>
</dbReference>
<dbReference type="Proteomes" id="UP000623678">
    <property type="component" value="Unassembled WGS sequence"/>
</dbReference>
<evidence type="ECO:0000259" key="2">
    <source>
        <dbReference type="PROSITE" id="PS51464"/>
    </source>
</evidence>
<dbReference type="GO" id="GO:0006487">
    <property type="term" value="P:protein N-linked glycosylation"/>
    <property type="evidence" value="ECO:0007669"/>
    <property type="project" value="TreeGrafter"/>
</dbReference>
<gene>
    <name evidence="3" type="ORF">H8705_04155</name>
</gene>
<accession>A0A926ER02</accession>
<name>A0A926ER02_9FIRM</name>
<dbReference type="SUPFAM" id="SSF53697">
    <property type="entry name" value="SIS domain"/>
    <property type="match status" value="1"/>
</dbReference>